<sequence length="138" mass="14540">MRTLLRLDAALETVLAAASLMLAYRLLGTDRWTLPGWLGSPALVAFALVLLVVAVALGWLSVRPEAPVVRMIALANGMTAAIMLVWGLAGLGAGGQFRTLLAVAGLLLAVLAGAQFFVAQRDDGPVRDRETTSSTIRE</sequence>
<reference evidence="3" key="1">
    <citation type="journal article" date="2019" name="Int. J. Syst. Evol. Microbiol.">
        <title>The Global Catalogue of Microorganisms (GCM) 10K type strain sequencing project: providing services to taxonomists for standard genome sequencing and annotation.</title>
        <authorList>
            <consortium name="The Broad Institute Genomics Platform"/>
            <consortium name="The Broad Institute Genome Sequencing Center for Infectious Disease"/>
            <person name="Wu L."/>
            <person name="Ma J."/>
        </authorList>
    </citation>
    <scope>NUCLEOTIDE SEQUENCE [LARGE SCALE GENOMIC DNA]</scope>
    <source>
        <strain evidence="3">JCM 14718</strain>
    </source>
</reference>
<organism evidence="2 3">
    <name type="scientific">Fodinicola feengrottensis</name>
    <dbReference type="NCBI Taxonomy" id="435914"/>
    <lineage>
        <taxon>Bacteria</taxon>
        <taxon>Bacillati</taxon>
        <taxon>Actinomycetota</taxon>
        <taxon>Actinomycetes</taxon>
        <taxon>Mycobacteriales</taxon>
        <taxon>Fodinicola</taxon>
    </lineage>
</organism>
<evidence type="ECO:0000256" key="1">
    <source>
        <dbReference type="SAM" id="Phobius"/>
    </source>
</evidence>
<feature type="transmembrane region" description="Helical" evidence="1">
    <location>
        <begin position="72"/>
        <end position="93"/>
    </location>
</feature>
<feature type="transmembrane region" description="Helical" evidence="1">
    <location>
        <begin position="99"/>
        <end position="119"/>
    </location>
</feature>
<evidence type="ECO:0000313" key="3">
    <source>
        <dbReference type="Proteomes" id="UP001500618"/>
    </source>
</evidence>
<feature type="transmembrane region" description="Helical" evidence="1">
    <location>
        <begin position="39"/>
        <end position="60"/>
    </location>
</feature>
<evidence type="ECO:0000313" key="2">
    <source>
        <dbReference type="EMBL" id="GAA1674993.1"/>
    </source>
</evidence>
<keyword evidence="1" id="KW-0812">Transmembrane</keyword>
<comment type="caution">
    <text evidence="2">The sequence shown here is derived from an EMBL/GenBank/DDBJ whole genome shotgun (WGS) entry which is preliminary data.</text>
</comment>
<keyword evidence="3" id="KW-1185">Reference proteome</keyword>
<dbReference type="RefSeq" id="WP_344310066.1">
    <property type="nucleotide sequence ID" value="NZ_BAAANY010000009.1"/>
</dbReference>
<evidence type="ECO:0008006" key="4">
    <source>
        <dbReference type="Google" id="ProtNLM"/>
    </source>
</evidence>
<gene>
    <name evidence="2" type="ORF">GCM10009765_25370</name>
</gene>
<keyword evidence="1" id="KW-0472">Membrane</keyword>
<keyword evidence="1" id="KW-1133">Transmembrane helix</keyword>
<proteinExistence type="predicted"/>
<name>A0ABP4SP34_9ACTN</name>
<protein>
    <recommendedName>
        <fullName evidence="4">Integral membrane protein</fullName>
    </recommendedName>
</protein>
<feature type="transmembrane region" description="Helical" evidence="1">
    <location>
        <begin position="7"/>
        <end position="27"/>
    </location>
</feature>
<accession>A0ABP4SP34</accession>
<dbReference type="Proteomes" id="UP001500618">
    <property type="component" value="Unassembled WGS sequence"/>
</dbReference>
<dbReference type="EMBL" id="BAAANY010000009">
    <property type="protein sequence ID" value="GAA1674993.1"/>
    <property type="molecule type" value="Genomic_DNA"/>
</dbReference>